<dbReference type="Pfam" id="PF00763">
    <property type="entry name" value="THF_DHG_CYH"/>
    <property type="match status" value="1"/>
</dbReference>
<name>A0A3M7B9J2_HORWE</name>
<dbReference type="InterPro" id="IPR020631">
    <property type="entry name" value="THF_DH/CycHdrlase_NAD-bd_dom"/>
</dbReference>
<evidence type="ECO:0000256" key="1">
    <source>
        <dbReference type="ARBA" id="ARBA00022563"/>
    </source>
</evidence>
<evidence type="ECO:0000313" key="7">
    <source>
        <dbReference type="Proteomes" id="UP000276864"/>
    </source>
</evidence>
<dbReference type="SUPFAM" id="SSF53223">
    <property type="entry name" value="Aminoacid dehydrogenase-like, N-terminal domain"/>
    <property type="match status" value="1"/>
</dbReference>
<dbReference type="FunFam" id="3.40.50.720:FF:000255">
    <property type="entry name" value="Methylenetetrahydrofolate dehydrogenase"/>
    <property type="match status" value="1"/>
</dbReference>
<dbReference type="InterPro" id="IPR035812">
    <property type="entry name" value="m-THF_DH_NAD-bd"/>
</dbReference>
<dbReference type="PANTHER" id="PTHR48099">
    <property type="entry name" value="C-1-TETRAHYDROFOLATE SYNTHASE, CYTOPLASMIC-RELATED"/>
    <property type="match status" value="1"/>
</dbReference>
<organism evidence="5 7">
    <name type="scientific">Hortaea werneckii</name>
    <name type="common">Black yeast</name>
    <name type="synonym">Cladosporium werneckii</name>
    <dbReference type="NCBI Taxonomy" id="91943"/>
    <lineage>
        <taxon>Eukaryota</taxon>
        <taxon>Fungi</taxon>
        <taxon>Dikarya</taxon>
        <taxon>Ascomycota</taxon>
        <taxon>Pezizomycotina</taxon>
        <taxon>Dothideomycetes</taxon>
        <taxon>Dothideomycetidae</taxon>
        <taxon>Mycosphaerellales</taxon>
        <taxon>Teratosphaeriaceae</taxon>
        <taxon>Hortaea</taxon>
    </lineage>
</organism>
<dbReference type="Gene3D" id="3.40.50.10860">
    <property type="entry name" value="Leucine Dehydrogenase, chain A, domain 1"/>
    <property type="match status" value="1"/>
</dbReference>
<evidence type="ECO:0000259" key="2">
    <source>
        <dbReference type="Pfam" id="PF00763"/>
    </source>
</evidence>
<dbReference type="PANTHER" id="PTHR48099:SF3">
    <property type="entry name" value="METHYLENETETRAHYDROFOLATE DEHYDROGENASE [NAD(+)]"/>
    <property type="match status" value="1"/>
</dbReference>
<evidence type="ECO:0000259" key="3">
    <source>
        <dbReference type="Pfam" id="PF02882"/>
    </source>
</evidence>
<accession>A0A3M7B9J2</accession>
<evidence type="ECO:0000313" key="4">
    <source>
        <dbReference type="EMBL" id="RMY20836.1"/>
    </source>
</evidence>
<dbReference type="PRINTS" id="PR00085">
    <property type="entry name" value="THFDHDRGNASE"/>
</dbReference>
<feature type="domain" description="Tetrahydrofolate dehydrogenase/cyclohydrolase NAD(P)-binding" evidence="3">
    <location>
        <begin position="529"/>
        <end position="589"/>
    </location>
</feature>
<feature type="domain" description="Tetrahydrofolate dehydrogenase/cyclohydrolase catalytic" evidence="2">
    <location>
        <begin position="450"/>
        <end position="500"/>
    </location>
</feature>
<dbReference type="GO" id="GO:0004487">
    <property type="term" value="F:methylenetetrahydrofolate dehydrogenase (NAD+) activity"/>
    <property type="evidence" value="ECO:0007669"/>
    <property type="project" value="TreeGrafter"/>
</dbReference>
<dbReference type="CDD" id="cd01079">
    <property type="entry name" value="NAD_bind_m-THF_DH"/>
    <property type="match status" value="1"/>
</dbReference>
<gene>
    <name evidence="5" type="ORF">D0866_03868</name>
    <name evidence="4" type="ORF">D0867_03707</name>
</gene>
<dbReference type="InterPro" id="IPR020630">
    <property type="entry name" value="THF_DH/CycHdrlase_cat_dom"/>
</dbReference>
<sequence>MATIEDLTPELIGHVASFMDDSMLRNFRLASKDCAAKIDHEFTNRVRRKTPLFGVAGSVYDTEIFHQLCKVITGGNVTEDLQNLQDQAFEVALASFWNGEDYDRLRHIVDQLTSLQRIDLTQVKSDGWTMEAAYEIVTLIQNRHGLFHRERELGFAEFLGPRISRGSDGYVNEATHNFWLVLRILAALRKPIRTLCAFRDAYGSCGIELRRLPPIPEIDPHGGLKLAFSTLRNLDLTFRPGTRHFLDSGIMVAGPIISFSLKDFTALAPSLQRLSLDFGTQNCRQMLEGCSMPNLGELELRGCSISLEQLLHVVLYHQQTLVQVRLEEIRLLDGGWQEFVGTIHRSTPDLILDLTTILEPMTVDGVLDRGLACQVVGFHDYDHQTFPCKLCEQGRGRVPPGVHVHERFVASDATESWIDVNMAGAYKASWQADAVEHNGVAYFDGFDFVLREVDREDLEDELRNANTDDNVDGIIVYYPVFGSRRDQTLQWTVSMYKDVEGLSPQLISNMYQNIRFLDPPNNTRKSILPCTPLAVIKILEHLNIYNTFLDYGKRLFGRRITVINRSEVVGRPLAALLANDGAEVYSVDITGVQKFSRGSGLKKQKHEVQDLEGWGLEQCLPISDVVISGVPGESYKVPTNLIREGAACINFSSEKNFNPDVKEKASIYVPAIGKVTIVVLMRNLLRIVQNKPTTDGLEP</sequence>
<dbReference type="InterPro" id="IPR036291">
    <property type="entry name" value="NAD(P)-bd_dom_sf"/>
</dbReference>
<proteinExistence type="predicted"/>
<dbReference type="GO" id="GO:0005829">
    <property type="term" value="C:cytosol"/>
    <property type="evidence" value="ECO:0007669"/>
    <property type="project" value="TreeGrafter"/>
</dbReference>
<dbReference type="Proteomes" id="UP000276864">
    <property type="component" value="Unassembled WGS sequence"/>
</dbReference>
<dbReference type="EMBL" id="QWIL01000288">
    <property type="protein sequence ID" value="RMY20836.1"/>
    <property type="molecule type" value="Genomic_DNA"/>
</dbReference>
<dbReference type="AlphaFoldDB" id="A0A3M7B9J2"/>
<dbReference type="GO" id="GO:0006730">
    <property type="term" value="P:one-carbon metabolic process"/>
    <property type="evidence" value="ECO:0007669"/>
    <property type="project" value="UniProtKB-KW"/>
</dbReference>
<dbReference type="SUPFAM" id="SSF51735">
    <property type="entry name" value="NAD(P)-binding Rossmann-fold domains"/>
    <property type="match status" value="1"/>
</dbReference>
<comment type="caution">
    <text evidence="5">The sequence shown here is derived from an EMBL/GenBank/DDBJ whole genome shotgun (WGS) entry which is preliminary data.</text>
</comment>
<reference evidence="6 7" key="1">
    <citation type="journal article" date="2018" name="BMC Genomics">
        <title>Genomic evidence for intraspecific hybridization in a clonal and extremely halotolerant yeast.</title>
        <authorList>
            <person name="Gostincar C."/>
            <person name="Stajich J.E."/>
            <person name="Zupancic J."/>
            <person name="Zalar P."/>
            <person name="Gunde-Cimerman N."/>
        </authorList>
    </citation>
    <scope>NUCLEOTIDE SEQUENCE [LARGE SCALE GENOMIC DNA]</scope>
    <source>
        <strain evidence="5 7">EXF-6651</strain>
        <strain evidence="4 6">EXF-6669</strain>
    </source>
</reference>
<dbReference type="Pfam" id="PF02882">
    <property type="entry name" value="THF_DHG_CYH_C"/>
    <property type="match status" value="1"/>
</dbReference>
<dbReference type="InterPro" id="IPR046346">
    <property type="entry name" value="Aminoacid_DH-like_N_sf"/>
</dbReference>
<dbReference type="EMBL" id="QWIM01000296">
    <property type="protein sequence ID" value="RMY36533.1"/>
    <property type="molecule type" value="Genomic_DNA"/>
</dbReference>
<keyword evidence="1" id="KW-0554">One-carbon metabolism</keyword>
<dbReference type="InterPro" id="IPR000672">
    <property type="entry name" value="THF_DH/CycHdrlase"/>
</dbReference>
<protein>
    <recommendedName>
        <fullName evidence="8">Tetrahydrofolate dehydrogenase/cyclohydrolase NAD(P)-binding domain-containing protein</fullName>
    </recommendedName>
</protein>
<evidence type="ECO:0008006" key="8">
    <source>
        <dbReference type="Google" id="ProtNLM"/>
    </source>
</evidence>
<dbReference type="GO" id="GO:0004488">
    <property type="term" value="F:methylenetetrahydrofolate dehydrogenase (NADP+) activity"/>
    <property type="evidence" value="ECO:0007669"/>
    <property type="project" value="InterPro"/>
</dbReference>
<dbReference type="GO" id="GO:0009113">
    <property type="term" value="P:purine nucleobase biosynthetic process"/>
    <property type="evidence" value="ECO:0007669"/>
    <property type="project" value="TreeGrafter"/>
</dbReference>
<evidence type="ECO:0000313" key="5">
    <source>
        <dbReference type="EMBL" id="RMY36533.1"/>
    </source>
</evidence>
<evidence type="ECO:0000313" key="6">
    <source>
        <dbReference type="Proteomes" id="UP000271337"/>
    </source>
</evidence>
<dbReference type="Gene3D" id="3.40.50.720">
    <property type="entry name" value="NAD(P)-binding Rossmann-like Domain"/>
    <property type="match status" value="1"/>
</dbReference>
<dbReference type="Proteomes" id="UP000271337">
    <property type="component" value="Unassembled WGS sequence"/>
</dbReference>
<dbReference type="OrthoDB" id="41403at2759"/>